<keyword evidence="2" id="KW-1133">Transmembrane helix</keyword>
<dbReference type="InterPro" id="IPR034733">
    <property type="entry name" value="AcCoA_carboxyl_beta"/>
</dbReference>
<dbReference type="GO" id="GO:1905202">
    <property type="term" value="C:methylcrotonoyl-CoA carboxylase complex"/>
    <property type="evidence" value="ECO:0007669"/>
    <property type="project" value="TreeGrafter"/>
</dbReference>
<sequence>MALNNTGAKTSSSGAVQALFLFFLIGFMIGRDYEAEGIAKDGAKLVTAVACANVPKITVIIGGSYGAGNYGMCGRAYSPRFLYLWPNARVSVMGGEQAANVLVTVAKDQRAREGKQFSSDDEAALKEPIIKKFEEEGNPYYCSARLWDDGIIDPVDTRLVLGLSLSAALNAPIQKTSFGTFRM</sequence>
<dbReference type="PANTHER" id="PTHR22855:SF13">
    <property type="entry name" value="METHYLCROTONOYL-COA CARBOXYLASE BETA CHAIN, MITOCHONDRIAL"/>
    <property type="match status" value="1"/>
</dbReference>
<dbReference type="EMBL" id="JWIN03000003">
    <property type="protein sequence ID" value="KAB1281578.1"/>
    <property type="molecule type" value="Genomic_DNA"/>
</dbReference>
<dbReference type="Gene3D" id="3.90.226.10">
    <property type="entry name" value="2-enoyl-CoA Hydratase, Chain A, domain 1"/>
    <property type="match status" value="1"/>
</dbReference>
<gene>
    <name evidence="4" type="ORF">Cadr_000004264</name>
</gene>
<dbReference type="Pfam" id="PF01039">
    <property type="entry name" value="Carboxyl_trans"/>
    <property type="match status" value="1"/>
</dbReference>
<accession>A0A5N4EDJ5</accession>
<evidence type="ECO:0000313" key="4">
    <source>
        <dbReference type="EMBL" id="KAB1281578.1"/>
    </source>
</evidence>
<keyword evidence="5" id="KW-1185">Reference proteome</keyword>
<dbReference type="InterPro" id="IPR045190">
    <property type="entry name" value="MCCB/AccD1-like"/>
</dbReference>
<dbReference type="GO" id="GO:0004485">
    <property type="term" value="F:methylcrotonoyl-CoA carboxylase activity"/>
    <property type="evidence" value="ECO:0007669"/>
    <property type="project" value="TreeGrafter"/>
</dbReference>
<dbReference type="FunFam" id="3.90.226.10:FF:000004">
    <property type="entry name" value="Methylcrotonoyl-CoA carboxylase beta chain"/>
    <property type="match status" value="1"/>
</dbReference>
<dbReference type="PANTHER" id="PTHR22855">
    <property type="entry name" value="ACETYL, PROPIONYL, PYRUVATE, AND GLUTACONYL CARBOXYLASE-RELATED"/>
    <property type="match status" value="1"/>
</dbReference>
<dbReference type="STRING" id="9838.ENSCDRP00005004821"/>
<comment type="similarity">
    <text evidence="1">Belongs to the AccD/PCCB family.</text>
</comment>
<evidence type="ECO:0000256" key="1">
    <source>
        <dbReference type="ARBA" id="ARBA00006102"/>
    </source>
</evidence>
<dbReference type="PROSITE" id="PS50989">
    <property type="entry name" value="COA_CT_CTER"/>
    <property type="match status" value="1"/>
</dbReference>
<feature type="domain" description="CoA carboxyltransferase C-terminal" evidence="3">
    <location>
        <begin position="1"/>
        <end position="175"/>
    </location>
</feature>
<dbReference type="InterPro" id="IPR029045">
    <property type="entry name" value="ClpP/crotonase-like_dom_sf"/>
</dbReference>
<evidence type="ECO:0000256" key="2">
    <source>
        <dbReference type="SAM" id="Phobius"/>
    </source>
</evidence>
<dbReference type="SUPFAM" id="SSF52096">
    <property type="entry name" value="ClpP/crotonase"/>
    <property type="match status" value="1"/>
</dbReference>
<protein>
    <submittedName>
        <fullName evidence="4">Methylcrotonoyl-CoA carboxylase beta chain</fullName>
    </submittedName>
</protein>
<organism evidence="4 5">
    <name type="scientific">Camelus dromedarius</name>
    <name type="common">Dromedary</name>
    <name type="synonym">Arabian camel</name>
    <dbReference type="NCBI Taxonomy" id="9838"/>
    <lineage>
        <taxon>Eukaryota</taxon>
        <taxon>Metazoa</taxon>
        <taxon>Chordata</taxon>
        <taxon>Craniata</taxon>
        <taxon>Vertebrata</taxon>
        <taxon>Euteleostomi</taxon>
        <taxon>Mammalia</taxon>
        <taxon>Eutheria</taxon>
        <taxon>Laurasiatheria</taxon>
        <taxon>Artiodactyla</taxon>
        <taxon>Tylopoda</taxon>
        <taxon>Camelidae</taxon>
        <taxon>Camelus</taxon>
    </lineage>
</organism>
<evidence type="ECO:0000259" key="3">
    <source>
        <dbReference type="PROSITE" id="PS50989"/>
    </source>
</evidence>
<dbReference type="GO" id="GO:0005739">
    <property type="term" value="C:mitochondrion"/>
    <property type="evidence" value="ECO:0007669"/>
    <property type="project" value="TreeGrafter"/>
</dbReference>
<dbReference type="InterPro" id="IPR011763">
    <property type="entry name" value="COA_CT_C"/>
</dbReference>
<keyword evidence="2" id="KW-0472">Membrane</keyword>
<keyword evidence="2" id="KW-0812">Transmembrane</keyword>
<dbReference type="Proteomes" id="UP000299084">
    <property type="component" value="Unassembled WGS sequence"/>
</dbReference>
<dbReference type="AlphaFoldDB" id="A0A5N4EDJ5"/>
<proteinExistence type="inferred from homology"/>
<evidence type="ECO:0000313" key="5">
    <source>
        <dbReference type="Proteomes" id="UP000299084"/>
    </source>
</evidence>
<reference evidence="4 5" key="1">
    <citation type="journal article" date="2019" name="Mol. Ecol. Resour.">
        <title>Improving Illumina assemblies with Hi-C and long reads: an example with the North African dromedary.</title>
        <authorList>
            <person name="Elbers J.P."/>
            <person name="Rogers M.F."/>
            <person name="Perelman P.L."/>
            <person name="Proskuryakova A.A."/>
            <person name="Serdyukova N.A."/>
            <person name="Johnson W.E."/>
            <person name="Horin P."/>
            <person name="Corander J."/>
            <person name="Murphy D."/>
            <person name="Burger P.A."/>
        </authorList>
    </citation>
    <scope>NUCLEOTIDE SEQUENCE [LARGE SCALE GENOMIC DNA]</scope>
    <source>
        <strain evidence="4">Drom800</strain>
        <tissue evidence="4">Blood</tissue>
    </source>
</reference>
<comment type="caution">
    <text evidence="4">The sequence shown here is derived from an EMBL/GenBank/DDBJ whole genome shotgun (WGS) entry which is preliminary data.</text>
</comment>
<dbReference type="GO" id="GO:0006552">
    <property type="term" value="P:L-leucine catabolic process"/>
    <property type="evidence" value="ECO:0007669"/>
    <property type="project" value="TreeGrafter"/>
</dbReference>
<name>A0A5N4EDJ5_CAMDR</name>
<feature type="transmembrane region" description="Helical" evidence="2">
    <location>
        <begin position="12"/>
        <end position="30"/>
    </location>
</feature>